<organism evidence="1 2">
    <name type="scientific">Azoarcus indigens</name>
    <dbReference type="NCBI Taxonomy" id="29545"/>
    <lineage>
        <taxon>Bacteria</taxon>
        <taxon>Pseudomonadati</taxon>
        <taxon>Pseudomonadota</taxon>
        <taxon>Betaproteobacteria</taxon>
        <taxon>Rhodocyclales</taxon>
        <taxon>Zoogloeaceae</taxon>
        <taxon>Azoarcus</taxon>
    </lineage>
</organism>
<proteinExistence type="predicted"/>
<evidence type="ECO:0000313" key="2">
    <source>
        <dbReference type="Proteomes" id="UP000295129"/>
    </source>
</evidence>
<dbReference type="OrthoDB" id="9810174at2"/>
<gene>
    <name evidence="1" type="ORF">C7389_11224</name>
</gene>
<dbReference type="RefSeq" id="WP_133592609.1">
    <property type="nucleotide sequence ID" value="NZ_SNVV01000012.1"/>
</dbReference>
<protein>
    <submittedName>
        <fullName evidence="1">Uncharacterized protein</fullName>
    </submittedName>
</protein>
<keyword evidence="2" id="KW-1185">Reference proteome</keyword>
<evidence type="ECO:0000313" key="1">
    <source>
        <dbReference type="EMBL" id="TDN49173.1"/>
    </source>
</evidence>
<reference evidence="1 2" key="1">
    <citation type="submission" date="2019-03" db="EMBL/GenBank/DDBJ databases">
        <title>Genomic Encyclopedia of Type Strains, Phase IV (KMG-IV): sequencing the most valuable type-strain genomes for metagenomic binning, comparative biology and taxonomic classification.</title>
        <authorList>
            <person name="Goeker M."/>
        </authorList>
    </citation>
    <scope>NUCLEOTIDE SEQUENCE [LARGE SCALE GENOMIC DNA]</scope>
    <source>
        <strain evidence="1 2">DSM 12121</strain>
    </source>
</reference>
<accession>A0A4R6DVJ0</accession>
<dbReference type="Proteomes" id="UP000295129">
    <property type="component" value="Unassembled WGS sequence"/>
</dbReference>
<name>A0A4R6DVJ0_9RHOO</name>
<dbReference type="AlphaFoldDB" id="A0A4R6DVJ0"/>
<sequence length="311" mass="31646">MAARRPVVRVGGEPRLLAEGDSLQVGKASLDPAGLAAARTLSLPDKSGTLALTSDIAGRNRIINGDFRVNQCAYASGAATTAGQYTFDRWKVTSTGGITYATTNGKTTVTIPSGQTLQQVVEGINLQSGTYVLSWEGTAQGRIGGGSYGASGAVTATVVGGTNTTIEFGPGTVANVQLEAGATATPFEHRHIGTELALCQRYCPAIICDSANSASLMGYWDASNTLVVGYNFPVTARVAPTGLTVTPAHWTANNSGVGNVVVSSVAISSGACQRWGARLDFVVASGGSSSGKAGGVYANAATTLIFTGCEL</sequence>
<dbReference type="EMBL" id="SNVV01000012">
    <property type="protein sequence ID" value="TDN49173.1"/>
    <property type="molecule type" value="Genomic_DNA"/>
</dbReference>
<comment type="caution">
    <text evidence="1">The sequence shown here is derived from an EMBL/GenBank/DDBJ whole genome shotgun (WGS) entry which is preliminary data.</text>
</comment>